<dbReference type="RefSeq" id="WP_142929038.1">
    <property type="nucleotide sequence ID" value="NZ_ML660103.1"/>
</dbReference>
<dbReference type="SUPFAM" id="SSF53649">
    <property type="entry name" value="Alkaline phosphatase-like"/>
    <property type="match status" value="1"/>
</dbReference>
<evidence type="ECO:0000313" key="3">
    <source>
        <dbReference type="Proteomes" id="UP000319732"/>
    </source>
</evidence>
<comment type="caution">
    <text evidence="2">The sequence shown here is derived from an EMBL/GenBank/DDBJ whole genome shotgun (WGS) entry which is preliminary data.</text>
</comment>
<evidence type="ECO:0008006" key="4">
    <source>
        <dbReference type="Google" id="ProtNLM"/>
    </source>
</evidence>
<dbReference type="GO" id="GO:0009395">
    <property type="term" value="P:phospholipid catabolic process"/>
    <property type="evidence" value="ECO:0007669"/>
    <property type="project" value="TreeGrafter"/>
</dbReference>
<accession>A0A545SYU5</accession>
<dbReference type="PANTHER" id="PTHR31956">
    <property type="entry name" value="NON-SPECIFIC PHOSPHOLIPASE C4-RELATED"/>
    <property type="match status" value="1"/>
</dbReference>
<protein>
    <recommendedName>
        <fullName evidence="4">Phosphoesterase</fullName>
    </recommendedName>
</protein>
<name>A0A545SYU5_9GAMM</name>
<reference evidence="2 3" key="1">
    <citation type="submission" date="2019-06" db="EMBL/GenBank/DDBJ databases">
        <title>Whole genome sequence for Cellvibrionaceae sp. R142.</title>
        <authorList>
            <person name="Wang G."/>
        </authorList>
    </citation>
    <scope>NUCLEOTIDE SEQUENCE [LARGE SCALE GENOMIC DNA]</scope>
    <source>
        <strain evidence="2 3">R142</strain>
    </source>
</reference>
<dbReference type="Pfam" id="PF04185">
    <property type="entry name" value="Phosphoesterase"/>
    <property type="match status" value="1"/>
</dbReference>
<dbReference type="PANTHER" id="PTHR31956:SF1">
    <property type="entry name" value="NON-SPECIFIC PHOSPHOLIPASE C1"/>
    <property type="match status" value="1"/>
</dbReference>
<evidence type="ECO:0000313" key="2">
    <source>
        <dbReference type="EMBL" id="TQV70134.1"/>
    </source>
</evidence>
<dbReference type="InterPro" id="IPR007312">
    <property type="entry name" value="Phosphoesterase"/>
</dbReference>
<proteinExistence type="predicted"/>
<organism evidence="2 3">
    <name type="scientific">Exilibacterium tricleocarpae</name>
    <dbReference type="NCBI Taxonomy" id="2591008"/>
    <lineage>
        <taxon>Bacteria</taxon>
        <taxon>Pseudomonadati</taxon>
        <taxon>Pseudomonadota</taxon>
        <taxon>Gammaproteobacteria</taxon>
        <taxon>Cellvibrionales</taxon>
        <taxon>Cellvibrionaceae</taxon>
        <taxon>Exilibacterium</taxon>
    </lineage>
</organism>
<keyword evidence="3" id="KW-1185">Reference proteome</keyword>
<evidence type="ECO:0000256" key="1">
    <source>
        <dbReference type="ARBA" id="ARBA00022801"/>
    </source>
</evidence>
<dbReference type="InterPro" id="IPR017850">
    <property type="entry name" value="Alkaline_phosphatase_core_sf"/>
</dbReference>
<dbReference type="EMBL" id="VHSG01000025">
    <property type="protein sequence ID" value="TQV70134.1"/>
    <property type="molecule type" value="Genomic_DNA"/>
</dbReference>
<keyword evidence="1" id="KW-0378">Hydrolase</keyword>
<dbReference type="OrthoDB" id="9770871at2"/>
<dbReference type="Gene3D" id="3.40.720.10">
    <property type="entry name" value="Alkaline Phosphatase, subunit A"/>
    <property type="match status" value="2"/>
</dbReference>
<dbReference type="AlphaFoldDB" id="A0A545SYU5"/>
<dbReference type="Proteomes" id="UP000319732">
    <property type="component" value="Unassembled WGS sequence"/>
</dbReference>
<dbReference type="GO" id="GO:0042578">
    <property type="term" value="F:phosphoric ester hydrolase activity"/>
    <property type="evidence" value="ECO:0007669"/>
    <property type="project" value="UniProtKB-ARBA"/>
</dbReference>
<sequence length="530" mass="58909">MTNSNALQLMQENIHHVVYVMFENRGFDHMLGFLYGPDDRINYIPKSPFKPFQGLPSPLPQLPASASFYDNPAAYTGPWKRIEKASGQYCCTPSKDPGEAFDPVTRQIFGTMHNTDLPRQYQMQGFWLNWQQHRGDAGADEILQCNTKHEVPVLHHLAKAFAVSDDYFCSVPSQTNPNRAFSLAGTSLGRINNLSACGKTLETKTTIFNAFEEWNKTHPNSATWKIYYPHDWVCSLREQAYTRYMYKPLQQFSEDGLHFAGIGEEGDPTGGTFLADAAAGTLPSLSYLEPVFIGERLLTDVSSYHPPTSLLEGEKFLHKIYKAVRNSPKWKNTLLIVNFDEHGGTYDHVPPPRGAARPDDSPSTFGFDRFGVRVPFLLISPYIENSTVIRPDPAGCAQELPFDHTSILATLCKWKGIPYNNPAGNDNYDLGRRTFAAPTFEHVFTNSFDASKPKAESIPLPSCSDERCHYLSSSTALAFASAAISRKTGQVAGSDQHTAVLAELKAACRTAAEVTTFIDNLPETESEPQG</sequence>
<gene>
    <name evidence="2" type="ORF">FKG94_21665</name>
</gene>